<dbReference type="GO" id="GO:0006508">
    <property type="term" value="P:proteolysis"/>
    <property type="evidence" value="ECO:0007669"/>
    <property type="project" value="UniProtKB-KW"/>
</dbReference>
<reference evidence="10 11" key="1">
    <citation type="submission" date="2015-09" db="EMBL/GenBank/DDBJ databases">
        <title>Draft genome of the scarab beetle Oryctes borbonicus.</title>
        <authorList>
            <person name="Meyer J.M."/>
            <person name="Markov G.V."/>
            <person name="Baskaran P."/>
            <person name="Herrmann M."/>
            <person name="Sommer R.J."/>
            <person name="Roedelsperger C."/>
        </authorList>
    </citation>
    <scope>NUCLEOTIDE SEQUENCE [LARGE SCALE GENOMIC DNA]</scope>
    <source>
        <strain evidence="10">OB123</strain>
        <tissue evidence="10">Whole animal</tissue>
    </source>
</reference>
<evidence type="ECO:0000313" key="11">
    <source>
        <dbReference type="Proteomes" id="UP000051574"/>
    </source>
</evidence>
<keyword evidence="3 8" id="KW-0378">Hydrolase</keyword>
<dbReference type="FunFam" id="2.40.10.10:FF:000084">
    <property type="entry name" value="Serine protease easter"/>
    <property type="match status" value="1"/>
</dbReference>
<dbReference type="AlphaFoldDB" id="A0A0T6BA14"/>
<protein>
    <submittedName>
        <fullName evidence="10">Trypsin</fullName>
    </submittedName>
</protein>
<dbReference type="InterPro" id="IPR051487">
    <property type="entry name" value="Ser/Thr_Proteases_Immune/Dev"/>
</dbReference>
<evidence type="ECO:0000256" key="8">
    <source>
        <dbReference type="RuleBase" id="RU363034"/>
    </source>
</evidence>
<keyword evidence="2" id="KW-0732">Signal</keyword>
<evidence type="ECO:0000256" key="3">
    <source>
        <dbReference type="ARBA" id="ARBA00022801"/>
    </source>
</evidence>
<dbReference type="FunFam" id="2.40.10.10:FF:000028">
    <property type="entry name" value="Serine protease easter"/>
    <property type="match status" value="1"/>
</dbReference>
<organism evidence="10 11">
    <name type="scientific">Oryctes borbonicus</name>
    <dbReference type="NCBI Taxonomy" id="1629725"/>
    <lineage>
        <taxon>Eukaryota</taxon>
        <taxon>Metazoa</taxon>
        <taxon>Ecdysozoa</taxon>
        <taxon>Arthropoda</taxon>
        <taxon>Hexapoda</taxon>
        <taxon>Insecta</taxon>
        <taxon>Pterygota</taxon>
        <taxon>Neoptera</taxon>
        <taxon>Endopterygota</taxon>
        <taxon>Coleoptera</taxon>
        <taxon>Polyphaga</taxon>
        <taxon>Scarabaeiformia</taxon>
        <taxon>Scarabaeidae</taxon>
        <taxon>Dynastinae</taxon>
        <taxon>Oryctes</taxon>
    </lineage>
</organism>
<keyword evidence="1 8" id="KW-0645">Protease</keyword>
<dbReference type="InterPro" id="IPR001314">
    <property type="entry name" value="Peptidase_S1A"/>
</dbReference>
<evidence type="ECO:0000256" key="6">
    <source>
        <dbReference type="ARBA" id="ARBA00023180"/>
    </source>
</evidence>
<evidence type="ECO:0000256" key="2">
    <source>
        <dbReference type="ARBA" id="ARBA00022729"/>
    </source>
</evidence>
<accession>A0A0T6BA14</accession>
<comment type="caution">
    <text evidence="10">The sequence shown here is derived from an EMBL/GenBank/DDBJ whole genome shotgun (WGS) entry which is preliminary data.</text>
</comment>
<feature type="non-terminal residue" evidence="10">
    <location>
        <position position="231"/>
    </location>
</feature>
<proteinExistence type="inferred from homology"/>
<evidence type="ECO:0000256" key="1">
    <source>
        <dbReference type="ARBA" id="ARBA00022670"/>
    </source>
</evidence>
<evidence type="ECO:0000313" key="10">
    <source>
        <dbReference type="EMBL" id="KRT84161.1"/>
    </source>
</evidence>
<dbReference type="EMBL" id="LJIG01002779">
    <property type="protein sequence ID" value="KRT84161.1"/>
    <property type="molecule type" value="Genomic_DNA"/>
</dbReference>
<evidence type="ECO:0000256" key="7">
    <source>
        <dbReference type="ARBA" id="ARBA00024195"/>
    </source>
</evidence>
<gene>
    <name evidence="10" type="ORF">AMK59_2689</name>
</gene>
<dbReference type="InterPro" id="IPR001254">
    <property type="entry name" value="Trypsin_dom"/>
</dbReference>
<evidence type="ECO:0000259" key="9">
    <source>
        <dbReference type="PROSITE" id="PS50240"/>
    </source>
</evidence>
<dbReference type="PROSITE" id="PS50240">
    <property type="entry name" value="TRYPSIN_DOM"/>
    <property type="match status" value="1"/>
</dbReference>
<dbReference type="SUPFAM" id="SSF50494">
    <property type="entry name" value="Trypsin-like serine proteases"/>
    <property type="match status" value="1"/>
</dbReference>
<dbReference type="OrthoDB" id="9028152at2759"/>
<dbReference type="PANTHER" id="PTHR24256">
    <property type="entry name" value="TRYPTASE-RELATED"/>
    <property type="match status" value="1"/>
</dbReference>
<dbReference type="InterPro" id="IPR009003">
    <property type="entry name" value="Peptidase_S1_PA"/>
</dbReference>
<evidence type="ECO:0000256" key="5">
    <source>
        <dbReference type="ARBA" id="ARBA00023157"/>
    </source>
</evidence>
<keyword evidence="6" id="KW-0325">Glycoprotein</keyword>
<feature type="domain" description="Peptidase S1" evidence="9">
    <location>
        <begin position="1"/>
        <end position="231"/>
    </location>
</feature>
<dbReference type="Gene3D" id="2.40.10.10">
    <property type="entry name" value="Trypsin-like serine proteases"/>
    <property type="match status" value="2"/>
</dbReference>
<sequence>MALLEYQTRNGKGFYCGGVLINSKYVLTAAHCIKGKDLPTTWRLVSVRLGEFNISSSQDCVVIPGGRDCADDPIDVPIEAQIAHEDYDPYDVNQYHDIGLLRLSRSVQPTRFVSPICLPRGDLLQQAFVGNLMYVAGWGKTENRSSSDVKLKLRIKVTENQACDNTYRSVRVKINDAQLCAGGVRGQDSCRGDSGGPLMQALPVNRDLYFYVLGVVSFGPSPCGMQGWPGV</sequence>
<dbReference type="PROSITE" id="PS00134">
    <property type="entry name" value="TRYPSIN_HIS"/>
    <property type="match status" value="1"/>
</dbReference>
<keyword evidence="4 8" id="KW-0720">Serine protease</keyword>
<dbReference type="InterPro" id="IPR043504">
    <property type="entry name" value="Peptidase_S1_PA_chymotrypsin"/>
</dbReference>
<dbReference type="Pfam" id="PF00089">
    <property type="entry name" value="Trypsin"/>
    <property type="match status" value="1"/>
</dbReference>
<dbReference type="SMART" id="SM00020">
    <property type="entry name" value="Tryp_SPc"/>
    <property type="match status" value="1"/>
</dbReference>
<dbReference type="PRINTS" id="PR00722">
    <property type="entry name" value="CHYMOTRYPSIN"/>
</dbReference>
<dbReference type="CDD" id="cd00190">
    <property type="entry name" value="Tryp_SPc"/>
    <property type="match status" value="1"/>
</dbReference>
<evidence type="ECO:0000256" key="4">
    <source>
        <dbReference type="ARBA" id="ARBA00022825"/>
    </source>
</evidence>
<dbReference type="Proteomes" id="UP000051574">
    <property type="component" value="Unassembled WGS sequence"/>
</dbReference>
<dbReference type="InterPro" id="IPR018114">
    <property type="entry name" value="TRYPSIN_HIS"/>
</dbReference>
<keyword evidence="11" id="KW-1185">Reference proteome</keyword>
<name>A0A0T6BA14_9SCAR</name>
<keyword evidence="5" id="KW-1015">Disulfide bond</keyword>
<dbReference type="PROSITE" id="PS00135">
    <property type="entry name" value="TRYPSIN_SER"/>
    <property type="match status" value="1"/>
</dbReference>
<dbReference type="InterPro" id="IPR033116">
    <property type="entry name" value="TRYPSIN_SER"/>
</dbReference>
<dbReference type="GO" id="GO:0004252">
    <property type="term" value="F:serine-type endopeptidase activity"/>
    <property type="evidence" value="ECO:0007669"/>
    <property type="project" value="InterPro"/>
</dbReference>
<comment type="similarity">
    <text evidence="7">Belongs to the peptidase S1 family. CLIP subfamily.</text>
</comment>